<name>A0A0G0D388_9BACT</name>
<evidence type="ECO:0000313" key="1">
    <source>
        <dbReference type="EMBL" id="KKP87803.1"/>
    </source>
</evidence>
<dbReference type="EMBL" id="LBRA01000022">
    <property type="protein sequence ID" value="KKP87803.1"/>
    <property type="molecule type" value="Genomic_DNA"/>
</dbReference>
<accession>A0A0G0D388</accession>
<sequence>MEAIKNIKMVEAARTEAIRLISEDPELLKYPLLKNKVHEKAGEFHFE</sequence>
<comment type="caution">
    <text evidence="1">The sequence shown here is derived from an EMBL/GenBank/DDBJ whole genome shotgun (WGS) entry which is preliminary data.</text>
</comment>
<organism evidence="1 2">
    <name type="scientific">Candidatus Nomurabacteria bacterium GW2011_GWA2_35_80</name>
    <dbReference type="NCBI Taxonomy" id="1618733"/>
    <lineage>
        <taxon>Bacteria</taxon>
        <taxon>Candidatus Nomuraibacteriota</taxon>
    </lineage>
</organism>
<evidence type="ECO:0000313" key="2">
    <source>
        <dbReference type="Proteomes" id="UP000034683"/>
    </source>
</evidence>
<dbReference type="Proteomes" id="UP000034683">
    <property type="component" value="Unassembled WGS sequence"/>
</dbReference>
<dbReference type="AlphaFoldDB" id="A0A0G0D388"/>
<reference evidence="1 2" key="1">
    <citation type="journal article" date="2015" name="Nature">
        <title>rRNA introns, odd ribosomes, and small enigmatic genomes across a large radiation of phyla.</title>
        <authorList>
            <person name="Brown C.T."/>
            <person name="Hug L.A."/>
            <person name="Thomas B.C."/>
            <person name="Sharon I."/>
            <person name="Castelle C.J."/>
            <person name="Singh A."/>
            <person name="Wilkins M.J."/>
            <person name="Williams K.H."/>
            <person name="Banfield J.F."/>
        </authorList>
    </citation>
    <scope>NUCLEOTIDE SEQUENCE [LARGE SCALE GENOMIC DNA]</scope>
</reference>
<gene>
    <name evidence="1" type="ORF">UR92_C0022G0010</name>
</gene>
<proteinExistence type="predicted"/>
<protein>
    <submittedName>
        <fullName evidence="1">Uncharacterized protein</fullName>
    </submittedName>
</protein>